<evidence type="ECO:0000259" key="1">
    <source>
        <dbReference type="SMART" id="SM00651"/>
    </source>
</evidence>
<dbReference type="PANTHER" id="PTHR21196">
    <property type="entry name" value="U7 SNRNA-ASSOCIATED SM-LIKE PROTEIN LSM10"/>
    <property type="match status" value="1"/>
</dbReference>
<dbReference type="InterPro" id="IPR010920">
    <property type="entry name" value="LSM_dom_sf"/>
</dbReference>
<dbReference type="SUPFAM" id="SSF50182">
    <property type="entry name" value="Sm-like ribonucleoproteins"/>
    <property type="match status" value="1"/>
</dbReference>
<dbReference type="InterPro" id="IPR052840">
    <property type="entry name" value="U7_snRNA_Sm-like"/>
</dbReference>
<dbReference type="Proteomes" id="UP001491310">
    <property type="component" value="Unassembled WGS sequence"/>
</dbReference>
<keyword evidence="3" id="KW-1185">Reference proteome</keyword>
<dbReference type="SMART" id="SM00651">
    <property type="entry name" value="Sm"/>
    <property type="match status" value="1"/>
</dbReference>
<dbReference type="PANTHER" id="PTHR21196:SF1">
    <property type="entry name" value="U7 SNRNA-ASSOCIATED SM-LIKE PROTEIN LSM10"/>
    <property type="match status" value="1"/>
</dbReference>
<feature type="domain" description="Sm" evidence="1">
    <location>
        <begin position="48"/>
        <end position="113"/>
    </location>
</feature>
<gene>
    <name evidence="2" type="ORF">WJX75_001106</name>
</gene>
<proteinExistence type="predicted"/>
<evidence type="ECO:0000313" key="3">
    <source>
        <dbReference type="Proteomes" id="UP001491310"/>
    </source>
</evidence>
<dbReference type="InterPro" id="IPR001163">
    <property type="entry name" value="Sm_dom_euk/arc"/>
</dbReference>
<evidence type="ECO:0000313" key="2">
    <source>
        <dbReference type="EMBL" id="KAK9903947.1"/>
    </source>
</evidence>
<dbReference type="Gene3D" id="2.30.30.100">
    <property type="match status" value="1"/>
</dbReference>
<protein>
    <recommendedName>
        <fullName evidence="1">Sm domain-containing protein</fullName>
    </recommendedName>
</protein>
<comment type="caution">
    <text evidence="2">The sequence shown here is derived from an EMBL/GenBank/DDBJ whole genome shotgun (WGS) entry which is preliminary data.</text>
</comment>
<sequence length="166" mass="18572">MIQGLCNPPRLQSGQRKNLAEIISRAHSLKLRKTMTRRIPRSERSLACFVQALEGLNIAVELHNDAVIRGMLESADEGMNLIITGATYEPLQGVTREMDFLFLRGARIRYFHLPAKINAATRVEEKQKEITKARRLHAVEIGQLTALPKGVEALAGEGKESQRTTE</sequence>
<reference evidence="2 3" key="1">
    <citation type="journal article" date="2024" name="Nat. Commun.">
        <title>Phylogenomics reveals the evolutionary origins of lichenization in chlorophyte algae.</title>
        <authorList>
            <person name="Puginier C."/>
            <person name="Libourel C."/>
            <person name="Otte J."/>
            <person name="Skaloud P."/>
            <person name="Haon M."/>
            <person name="Grisel S."/>
            <person name="Petersen M."/>
            <person name="Berrin J.G."/>
            <person name="Delaux P.M."/>
            <person name="Dal Grande F."/>
            <person name="Keller J."/>
        </authorList>
    </citation>
    <scope>NUCLEOTIDE SEQUENCE [LARGE SCALE GENOMIC DNA]</scope>
    <source>
        <strain evidence="2 3">SAG 216-7</strain>
    </source>
</reference>
<dbReference type="Pfam" id="PF01423">
    <property type="entry name" value="LSM"/>
    <property type="match status" value="1"/>
</dbReference>
<dbReference type="EMBL" id="JALJOT010000013">
    <property type="protein sequence ID" value="KAK9903947.1"/>
    <property type="molecule type" value="Genomic_DNA"/>
</dbReference>
<name>A0ABR2YEL1_9CHLO</name>
<organism evidence="2 3">
    <name type="scientific">Coccomyxa subellipsoidea</name>
    <dbReference type="NCBI Taxonomy" id="248742"/>
    <lineage>
        <taxon>Eukaryota</taxon>
        <taxon>Viridiplantae</taxon>
        <taxon>Chlorophyta</taxon>
        <taxon>core chlorophytes</taxon>
        <taxon>Trebouxiophyceae</taxon>
        <taxon>Trebouxiophyceae incertae sedis</taxon>
        <taxon>Coccomyxaceae</taxon>
        <taxon>Coccomyxa</taxon>
    </lineage>
</organism>
<accession>A0ABR2YEL1</accession>